<reference evidence="9" key="2">
    <citation type="submission" date="2021-03" db="EMBL/GenBank/DDBJ databases">
        <authorList>
            <person name="Cao W."/>
        </authorList>
    </citation>
    <scope>NUCLEOTIDE SEQUENCE</scope>
    <source>
        <strain evidence="9">110414</strain>
    </source>
</reference>
<reference evidence="9" key="1">
    <citation type="journal article" date="2016" name="Int. J. Syst. Evol. Microbiol.">
        <title>Pseudoxanthomonas helianthi sp. nov., isolated from roots of Jerusalem artichoke (Helianthus tuberosus).</title>
        <authorList>
            <person name="Kittiwongwattana C."/>
            <person name="Thawai C."/>
        </authorList>
    </citation>
    <scope>NUCLEOTIDE SEQUENCE</scope>
    <source>
        <strain evidence="9">110414</strain>
    </source>
</reference>
<comment type="caution">
    <text evidence="9">The sequence shown here is derived from an EMBL/GenBank/DDBJ whole genome shotgun (WGS) entry which is preliminary data.</text>
</comment>
<dbReference type="PANTHER" id="PTHR10030">
    <property type="entry name" value="ALPHA-L-FUCOSIDASE"/>
    <property type="match status" value="1"/>
</dbReference>
<proteinExistence type="inferred from homology"/>
<dbReference type="GO" id="GO:0006004">
    <property type="term" value="P:fucose metabolic process"/>
    <property type="evidence" value="ECO:0007669"/>
    <property type="project" value="InterPro"/>
</dbReference>
<organism evidence="9 10">
    <name type="scientific">Pseudoxanthomonas helianthi</name>
    <dbReference type="NCBI Taxonomy" id="1453541"/>
    <lineage>
        <taxon>Bacteria</taxon>
        <taxon>Pseudomonadati</taxon>
        <taxon>Pseudomonadota</taxon>
        <taxon>Gammaproteobacteria</taxon>
        <taxon>Lysobacterales</taxon>
        <taxon>Lysobacteraceae</taxon>
        <taxon>Pseudoxanthomonas</taxon>
    </lineage>
</organism>
<dbReference type="InterPro" id="IPR017853">
    <property type="entry name" value="GH"/>
</dbReference>
<feature type="signal peptide" evidence="7">
    <location>
        <begin position="1"/>
        <end position="22"/>
    </location>
</feature>
<dbReference type="EMBL" id="JAGKTC010000002">
    <property type="protein sequence ID" value="MBP3984324.1"/>
    <property type="molecule type" value="Genomic_DNA"/>
</dbReference>
<name>A0A940X1S8_9GAMM</name>
<dbReference type="PROSITE" id="PS51257">
    <property type="entry name" value="PROKAR_LIPOPROTEIN"/>
    <property type="match status" value="1"/>
</dbReference>
<keyword evidence="10" id="KW-1185">Reference proteome</keyword>
<dbReference type="EC" id="3.2.1.51" evidence="3"/>
<dbReference type="InterPro" id="IPR016286">
    <property type="entry name" value="FUC_metazoa-typ"/>
</dbReference>
<comment type="similarity">
    <text evidence="2">Belongs to the glycosyl hydrolase 29 family.</text>
</comment>
<dbReference type="SUPFAM" id="SSF51445">
    <property type="entry name" value="(Trans)glycosidases"/>
    <property type="match status" value="1"/>
</dbReference>
<evidence type="ECO:0000256" key="5">
    <source>
        <dbReference type="ARBA" id="ARBA00022801"/>
    </source>
</evidence>
<dbReference type="PRINTS" id="PR00741">
    <property type="entry name" value="GLHYDRLASE29"/>
</dbReference>
<dbReference type="PANTHER" id="PTHR10030:SF37">
    <property type="entry name" value="ALPHA-L-FUCOSIDASE-RELATED"/>
    <property type="match status" value="1"/>
</dbReference>
<dbReference type="RefSeq" id="WP_210536211.1">
    <property type="nucleotide sequence ID" value="NZ_JAGKTC010000002.1"/>
</dbReference>
<evidence type="ECO:0000256" key="4">
    <source>
        <dbReference type="ARBA" id="ARBA00022729"/>
    </source>
</evidence>
<protein>
    <recommendedName>
        <fullName evidence="3">alpha-L-fucosidase</fullName>
        <ecNumber evidence="3">3.2.1.51</ecNumber>
    </recommendedName>
</protein>
<gene>
    <name evidence="9" type="ORF">J5837_07765</name>
</gene>
<dbReference type="GO" id="GO:0016139">
    <property type="term" value="P:glycoside catabolic process"/>
    <property type="evidence" value="ECO:0007669"/>
    <property type="project" value="TreeGrafter"/>
</dbReference>
<evidence type="ECO:0000256" key="3">
    <source>
        <dbReference type="ARBA" id="ARBA00012662"/>
    </source>
</evidence>
<dbReference type="InterPro" id="IPR057739">
    <property type="entry name" value="Glyco_hydro_29_N"/>
</dbReference>
<evidence type="ECO:0000313" key="9">
    <source>
        <dbReference type="EMBL" id="MBP3984324.1"/>
    </source>
</evidence>
<dbReference type="SMART" id="SM00812">
    <property type="entry name" value="Alpha_L_fucos"/>
    <property type="match status" value="1"/>
</dbReference>
<evidence type="ECO:0000256" key="2">
    <source>
        <dbReference type="ARBA" id="ARBA00007951"/>
    </source>
</evidence>
<evidence type="ECO:0000259" key="8">
    <source>
        <dbReference type="Pfam" id="PF01120"/>
    </source>
</evidence>
<evidence type="ECO:0000256" key="6">
    <source>
        <dbReference type="ARBA" id="ARBA00023295"/>
    </source>
</evidence>
<evidence type="ECO:0000256" key="7">
    <source>
        <dbReference type="SAM" id="SignalP"/>
    </source>
</evidence>
<keyword evidence="4 7" id="KW-0732">Signal</keyword>
<keyword evidence="5" id="KW-0378">Hydrolase</keyword>
<dbReference type="Pfam" id="PF01120">
    <property type="entry name" value="Alpha_L_fucos"/>
    <property type="match status" value="1"/>
</dbReference>
<feature type="chain" id="PRO_5036795058" description="alpha-L-fucosidase" evidence="7">
    <location>
        <begin position="23"/>
        <end position="618"/>
    </location>
</feature>
<comment type="function">
    <text evidence="1">Alpha-L-fucosidase is responsible for hydrolyzing the alpha-1,6-linked fucose joined to the reducing-end N-acetylglucosamine of the carbohydrate moieties of glycoproteins.</text>
</comment>
<evidence type="ECO:0000313" key="10">
    <source>
        <dbReference type="Proteomes" id="UP000673447"/>
    </source>
</evidence>
<dbReference type="InterPro" id="IPR000933">
    <property type="entry name" value="Glyco_hydro_29"/>
</dbReference>
<sequence>MPVRPRHARLCAALLLAFAAGACDSAPEPAAAREPAAVAPGAAPASRDARMQWWRDARYGMFIHWGPYAVAGGEWKGKPGYDEWMMNHAKIPTAEYRKALVENLRAEDFDAAEWVKLAKDAGMKYIVFTAKHHDGFAMFDTKVSDYNIVKAAPFGRDPVRELADEARKQGLKFGVYYSHILDWSSPDATPDSFNNKWEFKLDRNRFDRYWKRTVLPHVTELLTRYGDIAEVWFDIGKETPDANVRELLALVHKLQPNALVNNRIKSFSERDYGDFVSMGDNEIPQAGFAKDFESAMTLNNHWGYSRADQNWKSADTVVLRLVDVAGKGGNLLLNVGPTGSGKIPQPSQDILRGAARWLARNGEAIYGTRPLRTPYEFDWGTITTRAGKLYLNVIDWRPDLVLHGLEAKVERAYLLGSPKQAIEFTQDRIPTSDVPRLSLRLPAQAPDKPVSVVVLETRGEAPRMRQELLQQGSGVVTLDMAAARLEADAAKPENNAARWTFRAFAPGNYRLDLVSLYHPDKPLAYRGPVRIEFGEQRLSTQPSIDSKPENARSTQHPYAEAISHLGNVRIDKPGTYTLTLRSDLAIPDSTTRRVPWQMDRTKLRSLVLRPIASDTRGD</sequence>
<dbReference type="Proteomes" id="UP000673447">
    <property type="component" value="Unassembled WGS sequence"/>
</dbReference>
<accession>A0A940X1S8</accession>
<dbReference type="AlphaFoldDB" id="A0A940X1S8"/>
<dbReference type="GO" id="GO:0004560">
    <property type="term" value="F:alpha-L-fucosidase activity"/>
    <property type="evidence" value="ECO:0007669"/>
    <property type="project" value="InterPro"/>
</dbReference>
<keyword evidence="6" id="KW-0326">Glycosidase</keyword>
<feature type="domain" description="Glycoside hydrolase family 29 N-terminal" evidence="8">
    <location>
        <begin position="45"/>
        <end position="363"/>
    </location>
</feature>
<dbReference type="GO" id="GO:0005764">
    <property type="term" value="C:lysosome"/>
    <property type="evidence" value="ECO:0007669"/>
    <property type="project" value="TreeGrafter"/>
</dbReference>
<dbReference type="Gene3D" id="3.20.20.80">
    <property type="entry name" value="Glycosidases"/>
    <property type="match status" value="1"/>
</dbReference>
<evidence type="ECO:0000256" key="1">
    <source>
        <dbReference type="ARBA" id="ARBA00004071"/>
    </source>
</evidence>